<gene>
    <name evidence="1" type="ordered locus">STK_17465</name>
    <name evidence="1" type="ORF">STS196</name>
</gene>
<reference evidence="2" key="1">
    <citation type="journal article" date="2001" name="DNA Res.">
        <title>Complete genome sequence of an aerobic thermoacidophilic Crenarchaeon, Sulfolobus tokodaii strain7.</title>
        <authorList>
            <person name="Kawarabayasi Y."/>
            <person name="Hino Y."/>
            <person name="Horikawa H."/>
            <person name="Jin-no K."/>
            <person name="Takahashi M."/>
            <person name="Sekine M."/>
            <person name="Baba S."/>
            <person name="Ankai A."/>
            <person name="Kosugi H."/>
            <person name="Hosoyama A."/>
            <person name="Fukui S."/>
            <person name="Nagai Y."/>
            <person name="Nishijima K."/>
            <person name="Otsuka R."/>
            <person name="Nakazawa H."/>
            <person name="Takamiya M."/>
            <person name="Kato Y."/>
            <person name="Yoshizawa T."/>
            <person name="Tanaka T."/>
            <person name="Kudoh Y."/>
            <person name="Yamazaki J."/>
            <person name="Kushida N."/>
            <person name="Oguchi A."/>
            <person name="Aoki K."/>
            <person name="Masuda S."/>
            <person name="Yanagii M."/>
            <person name="Nishimura M."/>
            <person name="Yamagishi A."/>
            <person name="Oshima T."/>
            <person name="Kikuchi H."/>
        </authorList>
    </citation>
    <scope>NUCLEOTIDE SEQUENCE [LARGE SCALE GENOMIC DNA]</scope>
    <source>
        <strain evidence="2">DSM 16993 / JCM 10545 / NBRC 100140 / 7</strain>
    </source>
</reference>
<sequence>MLTSPQQIRDWIKEADELLEKGDVVQASEKYYKAVEEAIKILSRKYNLGVVKRLRHGRWSSELLFDAVNELRSDEVKEIWYIAWELHVDGFHEMILTEERLRLVKDKIKKILNYL</sequence>
<dbReference type="STRING" id="273063.STK_17465"/>
<name>F9VNK5_SULTO</name>
<keyword evidence="2" id="KW-1185">Reference proteome</keyword>
<dbReference type="PATRIC" id="fig|273063.9.peg.1994"/>
<dbReference type="PANTHER" id="PTHR34237">
    <property type="entry name" value="PAREP8-RELATED"/>
    <property type="match status" value="1"/>
</dbReference>
<dbReference type="Pfam" id="PF05942">
    <property type="entry name" value="PaREP1"/>
    <property type="match status" value="1"/>
</dbReference>
<dbReference type="KEGG" id="sto:STK_17465"/>
<evidence type="ECO:0008006" key="3">
    <source>
        <dbReference type="Google" id="ProtNLM"/>
    </source>
</evidence>
<protein>
    <recommendedName>
        <fullName evidence="3">HEPN domain-containing protein</fullName>
    </recommendedName>
</protein>
<organism evidence="1 2">
    <name type="scientific">Sulfurisphaera tokodaii (strain DSM 16993 / JCM 10545 / NBRC 100140 / 7)</name>
    <name type="common">Sulfolobus tokodaii</name>
    <dbReference type="NCBI Taxonomy" id="273063"/>
    <lineage>
        <taxon>Archaea</taxon>
        <taxon>Thermoproteota</taxon>
        <taxon>Thermoprotei</taxon>
        <taxon>Sulfolobales</taxon>
        <taxon>Sulfolobaceae</taxon>
        <taxon>Sulfurisphaera</taxon>
    </lineage>
</organism>
<dbReference type="AlphaFoldDB" id="F9VNK5"/>
<dbReference type="eggNOG" id="arCOG03721">
    <property type="taxonomic scope" value="Archaea"/>
</dbReference>
<proteinExistence type="predicted"/>
<dbReference type="EMBL" id="BA000023">
    <property type="protein sequence ID" value="BAK54651.1"/>
    <property type="molecule type" value="Genomic_DNA"/>
</dbReference>
<accession>F9VNK5</accession>
<dbReference type="GeneID" id="1459800"/>
<dbReference type="Proteomes" id="UP000001015">
    <property type="component" value="Chromosome"/>
</dbReference>
<evidence type="ECO:0000313" key="2">
    <source>
        <dbReference type="Proteomes" id="UP000001015"/>
    </source>
</evidence>
<dbReference type="InterPro" id="IPR010268">
    <property type="entry name" value="PaREP1"/>
</dbReference>
<dbReference type="Gene3D" id="1.20.120.330">
    <property type="entry name" value="Nucleotidyltransferases domain 2"/>
    <property type="match status" value="1"/>
</dbReference>
<dbReference type="RefSeq" id="WP_069168153.1">
    <property type="nucleotide sequence ID" value="NC_003106.2"/>
</dbReference>
<dbReference type="PANTHER" id="PTHR34237:SF4">
    <property type="entry name" value="PAREP1 FAMILY PROTEIN"/>
    <property type="match status" value="1"/>
</dbReference>
<evidence type="ECO:0000313" key="1">
    <source>
        <dbReference type="EMBL" id="BAK54651.1"/>
    </source>
</evidence>